<reference evidence="3 4" key="1">
    <citation type="journal article" date="2019" name="Int. J. Syst. Evol. Microbiol.">
        <title>The Global Catalogue of Microorganisms (GCM) 10K type strain sequencing project: providing services to taxonomists for standard genome sequencing and annotation.</title>
        <authorList>
            <consortium name="The Broad Institute Genomics Platform"/>
            <consortium name="The Broad Institute Genome Sequencing Center for Infectious Disease"/>
            <person name="Wu L."/>
            <person name="Ma J."/>
        </authorList>
    </citation>
    <scope>NUCLEOTIDE SEQUENCE [LARGE SCALE GENOMIC DNA]</scope>
    <source>
        <strain evidence="3 4">JCM 16083</strain>
    </source>
</reference>
<accession>A0ABN1MLG9</accession>
<dbReference type="Pfam" id="PF00571">
    <property type="entry name" value="CBS"/>
    <property type="match status" value="2"/>
</dbReference>
<dbReference type="EMBL" id="BAAAFH010000003">
    <property type="protein sequence ID" value="GAA0874116.1"/>
    <property type="molecule type" value="Genomic_DNA"/>
</dbReference>
<evidence type="ECO:0000256" key="1">
    <source>
        <dbReference type="PROSITE-ProRule" id="PRU00703"/>
    </source>
</evidence>
<protein>
    <recommendedName>
        <fullName evidence="2">CBS domain-containing protein</fullName>
    </recommendedName>
</protein>
<dbReference type="Gene3D" id="3.10.580.10">
    <property type="entry name" value="CBS-domain"/>
    <property type="match status" value="2"/>
</dbReference>
<dbReference type="RefSeq" id="WP_343784839.1">
    <property type="nucleotide sequence ID" value="NZ_BAAAFH010000003.1"/>
</dbReference>
<keyword evidence="4" id="KW-1185">Reference proteome</keyword>
<evidence type="ECO:0000259" key="2">
    <source>
        <dbReference type="PROSITE" id="PS51371"/>
    </source>
</evidence>
<gene>
    <name evidence="3" type="ORF">GCM10009118_05240</name>
</gene>
<dbReference type="CDD" id="cd17783">
    <property type="entry name" value="CBS_pair_bac"/>
    <property type="match status" value="1"/>
</dbReference>
<name>A0ABN1MLG9_9FLAO</name>
<proteinExistence type="predicted"/>
<dbReference type="SUPFAM" id="SSF54631">
    <property type="entry name" value="CBS-domain pair"/>
    <property type="match status" value="1"/>
</dbReference>
<sequence>MIAAELIAEDIPPLKHTDTGEKALRWMDEFKVSHLPVLKGSNYVGVVSDNDIYDQEDMSDTLHEMFDVLPRPYVYDYNHIYHVMRIMAESRVTVVPVLDEKENYLGCISLMALMVRITEIAGIRESGAIIVLEMNRVDYSLAHIAQCVEGNNARIISSYITSPLDSTKLEVTLKINEVDVSRIIQTFERYDYVVKASYQKSDYYDDLKQRYDELMKYLNP</sequence>
<feature type="domain" description="CBS" evidence="2">
    <location>
        <begin position="7"/>
        <end position="62"/>
    </location>
</feature>
<dbReference type="Proteomes" id="UP001501126">
    <property type="component" value="Unassembled WGS sequence"/>
</dbReference>
<evidence type="ECO:0000313" key="3">
    <source>
        <dbReference type="EMBL" id="GAA0874116.1"/>
    </source>
</evidence>
<dbReference type="InterPro" id="IPR046342">
    <property type="entry name" value="CBS_dom_sf"/>
</dbReference>
<organism evidence="3 4">
    <name type="scientific">Wandonia haliotis</name>
    <dbReference type="NCBI Taxonomy" id="574963"/>
    <lineage>
        <taxon>Bacteria</taxon>
        <taxon>Pseudomonadati</taxon>
        <taxon>Bacteroidota</taxon>
        <taxon>Flavobacteriia</taxon>
        <taxon>Flavobacteriales</taxon>
        <taxon>Crocinitomicaceae</taxon>
        <taxon>Wandonia</taxon>
    </lineage>
</organism>
<dbReference type="InterPro" id="IPR000644">
    <property type="entry name" value="CBS_dom"/>
</dbReference>
<comment type="caution">
    <text evidence="3">The sequence shown here is derived from an EMBL/GenBank/DDBJ whole genome shotgun (WGS) entry which is preliminary data.</text>
</comment>
<evidence type="ECO:0000313" key="4">
    <source>
        <dbReference type="Proteomes" id="UP001501126"/>
    </source>
</evidence>
<dbReference type="PROSITE" id="PS51371">
    <property type="entry name" value="CBS"/>
    <property type="match status" value="1"/>
</dbReference>
<keyword evidence="1" id="KW-0129">CBS domain</keyword>